<dbReference type="Gene3D" id="1.10.443.10">
    <property type="entry name" value="Intergrase catalytic core"/>
    <property type="match status" value="1"/>
</dbReference>
<evidence type="ECO:0000256" key="1">
    <source>
        <dbReference type="ARBA" id="ARBA00023172"/>
    </source>
</evidence>
<dbReference type="GO" id="GO:0003677">
    <property type="term" value="F:DNA binding"/>
    <property type="evidence" value="ECO:0007669"/>
    <property type="project" value="InterPro"/>
</dbReference>
<protein>
    <submittedName>
        <fullName evidence="3">Integrase</fullName>
    </submittedName>
</protein>
<dbReference type="InterPro" id="IPR002104">
    <property type="entry name" value="Integrase_catalytic"/>
</dbReference>
<feature type="domain" description="Tyr recombinase" evidence="2">
    <location>
        <begin position="196"/>
        <end position="354"/>
    </location>
</feature>
<accession>A0AB37UBS2</accession>
<dbReference type="EMBL" id="RSCK01000094">
    <property type="protein sequence ID" value="RUT03742.1"/>
    <property type="molecule type" value="Genomic_DNA"/>
</dbReference>
<dbReference type="AlphaFoldDB" id="A0AB37UBS2"/>
<dbReference type="RefSeq" id="WP_106169296.1">
    <property type="nucleotide sequence ID" value="NZ_JAVKZF010000002.1"/>
</dbReference>
<gene>
    <name evidence="3" type="ORF">DSM107010_59460</name>
</gene>
<name>A0AB37UBS2_9CYAN</name>
<comment type="caution">
    <text evidence="3">The sequence shown here is derived from an EMBL/GenBank/DDBJ whole genome shotgun (WGS) entry which is preliminary data.</text>
</comment>
<evidence type="ECO:0000313" key="4">
    <source>
        <dbReference type="Proteomes" id="UP000282574"/>
    </source>
</evidence>
<evidence type="ECO:0000259" key="2">
    <source>
        <dbReference type="PROSITE" id="PS51898"/>
    </source>
</evidence>
<reference evidence="3 4" key="1">
    <citation type="journal article" date="2019" name="Genome Biol. Evol.">
        <title>Day and night: Metabolic profiles and evolutionary relationships of six axenic non-marine cyanobacteria.</title>
        <authorList>
            <person name="Will S.E."/>
            <person name="Henke P."/>
            <person name="Boedeker C."/>
            <person name="Huang S."/>
            <person name="Brinkmann H."/>
            <person name="Rohde M."/>
            <person name="Jarek M."/>
            <person name="Friedl T."/>
            <person name="Seufert S."/>
            <person name="Schumacher M."/>
            <person name="Overmann J."/>
            <person name="Neumann-Schaal M."/>
            <person name="Petersen J."/>
        </authorList>
    </citation>
    <scope>NUCLEOTIDE SEQUENCE [LARGE SCALE GENOMIC DNA]</scope>
    <source>
        <strain evidence="3 4">SAG 39.79</strain>
    </source>
</reference>
<proteinExistence type="predicted"/>
<dbReference type="PROSITE" id="PS51898">
    <property type="entry name" value="TYR_RECOMBINASE"/>
    <property type="match status" value="1"/>
</dbReference>
<dbReference type="GO" id="GO:0015074">
    <property type="term" value="P:DNA integration"/>
    <property type="evidence" value="ECO:0007669"/>
    <property type="project" value="InterPro"/>
</dbReference>
<dbReference type="InterPro" id="IPR011010">
    <property type="entry name" value="DNA_brk_join_enz"/>
</dbReference>
<organism evidence="3 4">
    <name type="scientific">Chroococcidiopsis cubana SAG 39.79</name>
    <dbReference type="NCBI Taxonomy" id="388085"/>
    <lineage>
        <taxon>Bacteria</taxon>
        <taxon>Bacillati</taxon>
        <taxon>Cyanobacteriota</taxon>
        <taxon>Cyanophyceae</taxon>
        <taxon>Chroococcidiopsidales</taxon>
        <taxon>Chroococcidiopsidaceae</taxon>
        <taxon>Chroococcidiopsis</taxon>
    </lineage>
</organism>
<dbReference type="GO" id="GO:0006310">
    <property type="term" value="P:DNA recombination"/>
    <property type="evidence" value="ECO:0007669"/>
    <property type="project" value="UniProtKB-KW"/>
</dbReference>
<keyword evidence="4" id="KW-1185">Reference proteome</keyword>
<dbReference type="Proteomes" id="UP000282574">
    <property type="component" value="Unassembled WGS sequence"/>
</dbReference>
<sequence length="372" mass="42440">MNVSISGRIEQANGRLRAANVGVAIEQQGNRLYLRATLPPKPNATKNELYQQRISLSSQGIRANPIGIKEAEAEARKVGALLARREFDWQPYLKSKDDPCLTIADWISQFEADYFARKSRTPQTETTWQGDYLKIFNKLPKDVTLSVEVLKETILNTAPDTRTRKRAVMALTALAKFADVEFNFKSLAGSYSPRKVTPRKLPSDRAIATEFNKIPAGDWRWAYGILATYGLRNHELFHLDFSKFPVLLVQDGKTGSRRVYPIYPEWAIQWELENVNLPRCTGKTNSDLGNRVTHAFKRLDISFNPYDLRHAWAVRSLEFGLDVSLAAAQMGHSVQVHTDLYHHWISEEVHQRAFNILLNRPDRPHPPEIFCA</sequence>
<dbReference type="SUPFAM" id="SSF56349">
    <property type="entry name" value="DNA breaking-rejoining enzymes"/>
    <property type="match status" value="1"/>
</dbReference>
<keyword evidence="1" id="KW-0233">DNA recombination</keyword>
<evidence type="ECO:0000313" key="3">
    <source>
        <dbReference type="EMBL" id="RUT03742.1"/>
    </source>
</evidence>
<dbReference type="InterPro" id="IPR013762">
    <property type="entry name" value="Integrase-like_cat_sf"/>
</dbReference>